<organism evidence="2 3">
    <name type="scientific">Stephania yunnanensis</name>
    <dbReference type="NCBI Taxonomy" id="152371"/>
    <lineage>
        <taxon>Eukaryota</taxon>
        <taxon>Viridiplantae</taxon>
        <taxon>Streptophyta</taxon>
        <taxon>Embryophyta</taxon>
        <taxon>Tracheophyta</taxon>
        <taxon>Spermatophyta</taxon>
        <taxon>Magnoliopsida</taxon>
        <taxon>Ranunculales</taxon>
        <taxon>Menispermaceae</taxon>
        <taxon>Menispermoideae</taxon>
        <taxon>Cissampelideae</taxon>
        <taxon>Stephania</taxon>
    </lineage>
</organism>
<keyword evidence="3" id="KW-1185">Reference proteome</keyword>
<comment type="caution">
    <text evidence="2">The sequence shown here is derived from an EMBL/GenBank/DDBJ whole genome shotgun (WGS) entry which is preliminary data.</text>
</comment>
<protein>
    <submittedName>
        <fullName evidence="2">Uncharacterized protein</fullName>
    </submittedName>
</protein>
<feature type="transmembrane region" description="Helical" evidence="1">
    <location>
        <begin position="55"/>
        <end position="72"/>
    </location>
</feature>
<accession>A0AAP0HFV8</accession>
<evidence type="ECO:0000313" key="3">
    <source>
        <dbReference type="Proteomes" id="UP001420932"/>
    </source>
</evidence>
<dbReference type="Proteomes" id="UP001420932">
    <property type="component" value="Unassembled WGS sequence"/>
</dbReference>
<keyword evidence="1" id="KW-1133">Transmembrane helix</keyword>
<evidence type="ECO:0000313" key="2">
    <source>
        <dbReference type="EMBL" id="KAK9081375.1"/>
    </source>
</evidence>
<feature type="transmembrane region" description="Helical" evidence="1">
    <location>
        <begin position="92"/>
        <end position="115"/>
    </location>
</feature>
<dbReference type="PANTHER" id="PTHR35307:SF13">
    <property type="entry name" value="DUF4220 DOMAIN-CONTAINING PROTEIN"/>
    <property type="match status" value="1"/>
</dbReference>
<keyword evidence="1" id="KW-0812">Transmembrane</keyword>
<evidence type="ECO:0000256" key="1">
    <source>
        <dbReference type="SAM" id="Phobius"/>
    </source>
</evidence>
<reference evidence="2 3" key="1">
    <citation type="submission" date="2024-01" db="EMBL/GenBank/DDBJ databases">
        <title>Genome assemblies of Stephania.</title>
        <authorList>
            <person name="Yang L."/>
        </authorList>
    </citation>
    <scope>NUCLEOTIDE SEQUENCE [LARGE SCALE GENOMIC DNA]</scope>
    <source>
        <strain evidence="2">YNDBR</strain>
        <tissue evidence="2">Leaf</tissue>
    </source>
</reference>
<dbReference type="PANTHER" id="PTHR35307">
    <property type="entry name" value="PROTEIN, PUTATIVE-RELATED"/>
    <property type="match status" value="1"/>
</dbReference>
<dbReference type="AlphaFoldDB" id="A0AAP0HFV8"/>
<name>A0AAP0HFV8_9MAGN</name>
<feature type="transmembrane region" description="Helical" evidence="1">
    <location>
        <begin position="20"/>
        <end position="43"/>
    </location>
</feature>
<keyword evidence="1" id="KW-0472">Membrane</keyword>
<gene>
    <name evidence="2" type="ORF">Syun_031154</name>
</gene>
<proteinExistence type="predicted"/>
<dbReference type="EMBL" id="JBBNAF010000055">
    <property type="protein sequence ID" value="KAK9081375.1"/>
    <property type="molecule type" value="Genomic_DNA"/>
</dbReference>
<sequence>MASNGNEANDSNFSSPMPAVGLDIAGATLVCLVLILSDIFIALRQRKPWIPCRFFGLNSFTLTILSLATKLPVDLTTSMPSAYDQLSKLCGIALICISISIFRLPYCVVLLEAAFRTCSLDRGMKGGSTIDGLFGQGGWNTNSHIIVGAFTVAFRCLALEIALLSRRKKLVVLALAFQGTGRGCDDEIDVKERA</sequence>